<evidence type="ECO:0000256" key="5">
    <source>
        <dbReference type="ARBA" id="ARBA00022692"/>
    </source>
</evidence>
<dbReference type="PANTHER" id="PTHR30576:SF4">
    <property type="entry name" value="UNDECAPRENYL-PHOSPHATE GALACTOSE PHOSPHOTRANSFERASE"/>
    <property type="match status" value="1"/>
</dbReference>
<keyword evidence="4 10" id="KW-0808">Transferase</keyword>
<protein>
    <submittedName>
        <fullName evidence="10">Sugar transferase</fullName>
    </submittedName>
</protein>
<keyword evidence="7 8" id="KW-0472">Membrane</keyword>
<evidence type="ECO:0000313" key="11">
    <source>
        <dbReference type="Proteomes" id="UP000298180"/>
    </source>
</evidence>
<dbReference type="InterPro" id="IPR003362">
    <property type="entry name" value="Bact_transf"/>
</dbReference>
<evidence type="ECO:0000256" key="6">
    <source>
        <dbReference type="ARBA" id="ARBA00022989"/>
    </source>
</evidence>
<sequence length="234" mass="26815">MYRTDGIGETRAAGAREAEFRGDVPLPELQRLAAVSKRAFDLVFAGGLLLVLLPLFAFVAFGVWRSSRGPILYNQQRVGMRGKMFRFYKFRSMVTNSDEFLTSFLESNPGAKSRWEEFQKLDDDPRITPFGRFIRRSSLDELPQLWNVLKGDMSLVGPRPCMADQRALYGRHWVSYCAVRPGMTGLWQVSGRNRLTYQQRVALDTDYVERWSPFLDVKILLRTFIVVLTGDGSQ</sequence>
<feature type="domain" description="Bacterial sugar transferase" evidence="9">
    <location>
        <begin position="37"/>
        <end position="228"/>
    </location>
</feature>
<feature type="transmembrane region" description="Helical" evidence="8">
    <location>
        <begin position="42"/>
        <end position="64"/>
    </location>
</feature>
<evidence type="ECO:0000256" key="1">
    <source>
        <dbReference type="ARBA" id="ARBA00004236"/>
    </source>
</evidence>
<dbReference type="EMBL" id="SMLM01000002">
    <property type="protein sequence ID" value="TFZ03109.1"/>
    <property type="molecule type" value="Genomic_DNA"/>
</dbReference>
<name>A0A4Z0BYT8_9BURK</name>
<dbReference type="PANTHER" id="PTHR30576">
    <property type="entry name" value="COLANIC BIOSYNTHESIS UDP-GLUCOSE LIPID CARRIER TRANSFERASE"/>
    <property type="match status" value="1"/>
</dbReference>
<dbReference type="Proteomes" id="UP000298180">
    <property type="component" value="Unassembled WGS sequence"/>
</dbReference>
<evidence type="ECO:0000256" key="2">
    <source>
        <dbReference type="ARBA" id="ARBA00006464"/>
    </source>
</evidence>
<comment type="caution">
    <text evidence="10">The sequence shown here is derived from an EMBL/GenBank/DDBJ whole genome shotgun (WGS) entry which is preliminary data.</text>
</comment>
<gene>
    <name evidence="10" type="ORF">EZ313_18020</name>
</gene>
<evidence type="ECO:0000256" key="7">
    <source>
        <dbReference type="ARBA" id="ARBA00023136"/>
    </source>
</evidence>
<evidence type="ECO:0000256" key="8">
    <source>
        <dbReference type="SAM" id="Phobius"/>
    </source>
</evidence>
<keyword evidence="11" id="KW-1185">Reference proteome</keyword>
<comment type="subcellular location">
    <subcellularLocation>
        <location evidence="1">Cell membrane</location>
    </subcellularLocation>
</comment>
<dbReference type="GO" id="GO:0016780">
    <property type="term" value="F:phosphotransferase activity, for other substituted phosphate groups"/>
    <property type="evidence" value="ECO:0007669"/>
    <property type="project" value="TreeGrafter"/>
</dbReference>
<dbReference type="AlphaFoldDB" id="A0A4Z0BYT8"/>
<comment type="similarity">
    <text evidence="2">Belongs to the bacterial sugar transferase family.</text>
</comment>
<proteinExistence type="inferred from homology"/>
<keyword evidence="3" id="KW-1003">Cell membrane</keyword>
<dbReference type="GO" id="GO:0005886">
    <property type="term" value="C:plasma membrane"/>
    <property type="evidence" value="ECO:0007669"/>
    <property type="project" value="UniProtKB-SubCell"/>
</dbReference>
<keyword evidence="5 8" id="KW-0812">Transmembrane</keyword>
<keyword evidence="6 8" id="KW-1133">Transmembrane helix</keyword>
<evidence type="ECO:0000259" key="9">
    <source>
        <dbReference type="Pfam" id="PF02397"/>
    </source>
</evidence>
<evidence type="ECO:0000313" key="10">
    <source>
        <dbReference type="EMBL" id="TFZ03109.1"/>
    </source>
</evidence>
<accession>A0A4Z0BYT8</accession>
<reference evidence="10 11" key="1">
    <citation type="submission" date="2019-03" db="EMBL/GenBank/DDBJ databases">
        <title>Ramlibacter henchirensis DSM 14656, whole genome shotgun sequence.</title>
        <authorList>
            <person name="Zhang X."/>
            <person name="Feng G."/>
            <person name="Zhu H."/>
        </authorList>
    </citation>
    <scope>NUCLEOTIDE SEQUENCE [LARGE SCALE GENOMIC DNA]</scope>
    <source>
        <strain evidence="10 11">DSM 14656</strain>
    </source>
</reference>
<dbReference type="OrthoDB" id="9808602at2"/>
<evidence type="ECO:0000256" key="3">
    <source>
        <dbReference type="ARBA" id="ARBA00022475"/>
    </source>
</evidence>
<dbReference type="Pfam" id="PF02397">
    <property type="entry name" value="Bac_transf"/>
    <property type="match status" value="1"/>
</dbReference>
<evidence type="ECO:0000256" key="4">
    <source>
        <dbReference type="ARBA" id="ARBA00022679"/>
    </source>
</evidence>
<organism evidence="10 11">
    <name type="scientific">Ramlibacter henchirensis</name>
    <dbReference type="NCBI Taxonomy" id="204072"/>
    <lineage>
        <taxon>Bacteria</taxon>
        <taxon>Pseudomonadati</taxon>
        <taxon>Pseudomonadota</taxon>
        <taxon>Betaproteobacteria</taxon>
        <taxon>Burkholderiales</taxon>
        <taxon>Comamonadaceae</taxon>
        <taxon>Ramlibacter</taxon>
    </lineage>
</organism>